<dbReference type="RefSeq" id="WP_037925730.1">
    <property type="nucleotide sequence ID" value="NZ_CP054599.1"/>
</dbReference>
<feature type="signal peptide" evidence="1">
    <location>
        <begin position="1"/>
        <end position="24"/>
    </location>
</feature>
<dbReference type="Proteomes" id="UP000027746">
    <property type="component" value="Unassembled WGS sequence"/>
</dbReference>
<evidence type="ECO:0000256" key="1">
    <source>
        <dbReference type="SAM" id="SignalP"/>
    </source>
</evidence>
<dbReference type="GeneID" id="68869619"/>
<accession>A0A073J1C7</accession>
<sequence>MIKKTFLACVTAATSVLGVPTGLAAQDFTLECDLVRLSTNGGFGEKIFVSFKGGWTNPAAYDAMIHEVHEVPIPVKLMSNEGRRIQIGWELNGLKYRQGYSIGRVIYRASIDKKTLNIRMRSTIPSNDGIYATQGQCKIIK</sequence>
<protein>
    <submittedName>
        <fullName evidence="2">Uncharacterized protein</fullName>
    </submittedName>
</protein>
<proteinExistence type="predicted"/>
<dbReference type="AlphaFoldDB" id="A0A073J1C7"/>
<name>A0A073J1C7_9RHOB</name>
<feature type="chain" id="PRO_5001690216" evidence="1">
    <location>
        <begin position="25"/>
        <end position="141"/>
    </location>
</feature>
<evidence type="ECO:0000313" key="2">
    <source>
        <dbReference type="EMBL" id="KEJ95640.1"/>
    </source>
</evidence>
<dbReference type="OrthoDB" id="7725808at2"/>
<comment type="caution">
    <text evidence="2">The sequence shown here is derived from an EMBL/GenBank/DDBJ whole genome shotgun (WGS) entry which is preliminary data.</text>
</comment>
<evidence type="ECO:0000313" key="3">
    <source>
        <dbReference type="Proteomes" id="UP000027746"/>
    </source>
</evidence>
<gene>
    <name evidence="2" type="ORF">SUH3_19200</name>
</gene>
<keyword evidence="3" id="KW-1185">Reference proteome</keyword>
<organism evidence="2 3">
    <name type="scientific">Pseudosulfitobacter pseudonitzschiae</name>
    <dbReference type="NCBI Taxonomy" id="1402135"/>
    <lineage>
        <taxon>Bacteria</taxon>
        <taxon>Pseudomonadati</taxon>
        <taxon>Pseudomonadota</taxon>
        <taxon>Alphaproteobacteria</taxon>
        <taxon>Rhodobacterales</taxon>
        <taxon>Roseobacteraceae</taxon>
        <taxon>Pseudosulfitobacter</taxon>
    </lineage>
</organism>
<dbReference type="EMBL" id="JAMD01000005">
    <property type="protein sequence ID" value="KEJ95640.1"/>
    <property type="molecule type" value="Genomic_DNA"/>
</dbReference>
<reference evidence="2 3" key="1">
    <citation type="submission" date="2014-01" db="EMBL/GenBank/DDBJ databases">
        <title>Sulfitobacter sp. H3 (MCCC 1A00686) Genome Sequencing.</title>
        <authorList>
            <person name="Lai Q."/>
            <person name="Hong Z."/>
        </authorList>
    </citation>
    <scope>NUCLEOTIDE SEQUENCE [LARGE SCALE GENOMIC DNA]</scope>
    <source>
        <strain evidence="2 3">H3</strain>
    </source>
</reference>
<keyword evidence="1" id="KW-0732">Signal</keyword>